<feature type="compositionally biased region" description="Basic and acidic residues" evidence="2">
    <location>
        <begin position="167"/>
        <end position="183"/>
    </location>
</feature>
<dbReference type="RefSeq" id="WP_201949722.1">
    <property type="nucleotide sequence ID" value="NZ_JAERRJ010000008.1"/>
</dbReference>
<evidence type="ECO:0008006" key="5">
    <source>
        <dbReference type="Google" id="ProtNLM"/>
    </source>
</evidence>
<feature type="coiled-coil region" evidence="1">
    <location>
        <begin position="212"/>
        <end position="274"/>
    </location>
</feature>
<accession>A0ABS1M961</accession>
<evidence type="ECO:0000256" key="1">
    <source>
        <dbReference type="SAM" id="Coils"/>
    </source>
</evidence>
<proteinExistence type="predicted"/>
<comment type="caution">
    <text evidence="3">The sequence shown here is derived from an EMBL/GenBank/DDBJ whole genome shotgun (WGS) entry which is preliminary data.</text>
</comment>
<dbReference type="Proteomes" id="UP000602198">
    <property type="component" value="Unassembled WGS sequence"/>
</dbReference>
<evidence type="ECO:0000313" key="3">
    <source>
        <dbReference type="EMBL" id="MBL1077096.1"/>
    </source>
</evidence>
<keyword evidence="4" id="KW-1185">Reference proteome</keyword>
<keyword evidence="1" id="KW-0175">Coiled coil</keyword>
<organism evidence="3 4">
    <name type="scientific">Nocardia acididurans</name>
    <dbReference type="NCBI Taxonomy" id="2802282"/>
    <lineage>
        <taxon>Bacteria</taxon>
        <taxon>Bacillati</taxon>
        <taxon>Actinomycetota</taxon>
        <taxon>Actinomycetes</taxon>
        <taxon>Mycobacteriales</taxon>
        <taxon>Nocardiaceae</taxon>
        <taxon>Nocardia</taxon>
    </lineage>
</organism>
<evidence type="ECO:0000256" key="2">
    <source>
        <dbReference type="SAM" id="MobiDB-lite"/>
    </source>
</evidence>
<name>A0ABS1M961_9NOCA</name>
<evidence type="ECO:0000313" key="4">
    <source>
        <dbReference type="Proteomes" id="UP000602198"/>
    </source>
</evidence>
<feature type="region of interest" description="Disordered" evidence="2">
    <location>
        <begin position="167"/>
        <end position="186"/>
    </location>
</feature>
<sequence length="278" mass="29540">MTLEEIVAELYGLPPGEFVAARTERVRQARDAGDKALATAIGTLRRPTVAAWAVNLLARTTADDIRALLDLGDALRDAQRRLSADQLRALGTQRQQVVNALTRKAADLAAARGQRLSESVLRDIGGTLQAALADPDIADQVAAGTLAAAASYEGFGPAALVAVPPARDRAERVTPSETTDRSDPASAAKELELTLADLESARAATASARTAQEAATSELSELETRLTRLRGEVADAEAQRRFALAAERSARDTLHRAEKHLAAAERRAEQARKQLPAS</sequence>
<protein>
    <recommendedName>
        <fullName evidence="5">Transposase</fullName>
    </recommendedName>
</protein>
<dbReference type="EMBL" id="JAERRJ010000008">
    <property type="protein sequence ID" value="MBL1077096.1"/>
    <property type="molecule type" value="Genomic_DNA"/>
</dbReference>
<reference evidence="3 4" key="1">
    <citation type="submission" date="2021-01" db="EMBL/GenBank/DDBJ databases">
        <title>WGS of actinomycetes isolated from Thailand.</title>
        <authorList>
            <person name="Thawai C."/>
        </authorList>
    </citation>
    <scope>NUCLEOTIDE SEQUENCE [LARGE SCALE GENOMIC DNA]</scope>
    <source>
        <strain evidence="3 4">LPG 2</strain>
    </source>
</reference>
<gene>
    <name evidence="3" type="ORF">JK358_22105</name>
</gene>